<feature type="compositionally biased region" description="Polar residues" evidence="1">
    <location>
        <begin position="77"/>
        <end position="89"/>
    </location>
</feature>
<organism evidence="2 3">
    <name type="scientific">Echinostoma caproni</name>
    <dbReference type="NCBI Taxonomy" id="27848"/>
    <lineage>
        <taxon>Eukaryota</taxon>
        <taxon>Metazoa</taxon>
        <taxon>Spiralia</taxon>
        <taxon>Lophotrochozoa</taxon>
        <taxon>Platyhelminthes</taxon>
        <taxon>Trematoda</taxon>
        <taxon>Digenea</taxon>
        <taxon>Plagiorchiida</taxon>
        <taxon>Echinostomata</taxon>
        <taxon>Echinostomatoidea</taxon>
        <taxon>Echinostomatidae</taxon>
        <taxon>Echinostoma</taxon>
    </lineage>
</organism>
<evidence type="ECO:0000256" key="1">
    <source>
        <dbReference type="SAM" id="MobiDB-lite"/>
    </source>
</evidence>
<keyword evidence="3" id="KW-1185">Reference proteome</keyword>
<reference evidence="2 3" key="1">
    <citation type="submission" date="2018-11" db="EMBL/GenBank/DDBJ databases">
        <authorList>
            <consortium name="Pathogen Informatics"/>
        </authorList>
    </citation>
    <scope>NUCLEOTIDE SEQUENCE [LARGE SCALE GENOMIC DNA]</scope>
    <source>
        <strain evidence="2 3">Egypt</strain>
    </source>
</reference>
<feature type="compositionally biased region" description="Low complexity" evidence="1">
    <location>
        <begin position="41"/>
        <end position="53"/>
    </location>
</feature>
<dbReference type="Proteomes" id="UP000272942">
    <property type="component" value="Unassembled WGS sequence"/>
</dbReference>
<proteinExistence type="predicted"/>
<evidence type="ECO:0000313" key="2">
    <source>
        <dbReference type="EMBL" id="VDP36830.1"/>
    </source>
</evidence>
<dbReference type="AlphaFoldDB" id="A0A3P8D0G8"/>
<name>A0A3P8D0G8_9TREM</name>
<feature type="region of interest" description="Disordered" evidence="1">
    <location>
        <begin position="25"/>
        <end position="127"/>
    </location>
</feature>
<feature type="compositionally biased region" description="Polar residues" evidence="1">
    <location>
        <begin position="26"/>
        <end position="40"/>
    </location>
</feature>
<dbReference type="EMBL" id="UZAN01007589">
    <property type="protein sequence ID" value="VDP36830.1"/>
    <property type="molecule type" value="Genomic_DNA"/>
</dbReference>
<feature type="compositionally biased region" description="Polar residues" evidence="1">
    <location>
        <begin position="113"/>
        <end position="123"/>
    </location>
</feature>
<feature type="compositionally biased region" description="Pro residues" evidence="1">
    <location>
        <begin position="66"/>
        <end position="76"/>
    </location>
</feature>
<protein>
    <submittedName>
        <fullName evidence="2">Uncharacterized protein</fullName>
    </submittedName>
</protein>
<accession>A0A3P8D0G8</accession>
<sequence>MFHHQHIIMSDCAVLSTNGEVRYHEASNTSTTSGEAQSAFSSSTNPSTQTNPTESERGNGESTVPPSEPPPPPPPSGNTASTGQQSMSEDYSAALEVPLRRSKRGKGRGAINASGQNSNNGVSSDDRVSSCIVEGIEYKTGKSERRTADQILITN</sequence>
<gene>
    <name evidence="2" type="ORF">ECPE_LOCUS1335</name>
</gene>
<evidence type="ECO:0000313" key="3">
    <source>
        <dbReference type="Proteomes" id="UP000272942"/>
    </source>
</evidence>